<dbReference type="InterPro" id="IPR029058">
    <property type="entry name" value="AB_hydrolase_fold"/>
</dbReference>
<name>A0A6I4UGS2_9SPHN</name>
<evidence type="ECO:0000313" key="2">
    <source>
        <dbReference type="EMBL" id="MXP38341.1"/>
    </source>
</evidence>
<sequence length="327" mass="35823">MMKWVWRGLLALLGILVIAFLIFRTPDTDAAEMRAKYGGRPSQFVAIGGGVTVHLRDEGPKDAPAIVLLHGSNADLHTWEPWVAALKGQYRVIRFDQVGHGLTGPDPKDDYSRDNYVADILEVADTLGLKQFILGGNSMGGKHALAFAVAHPERLTGLVLVDGSGGPMLKLDTKKDDDSGNIGFKIAQTPGINLLVEQITPRSLIQQSLEQSVSVKSVASEAAVTRYWELLRYPGNRRATLKRFGYPYDPLAEADIAKVTTPTLILWGEEDRVIPVEAGKWLAKTMPNNTLVIYPKIGHQPHEEAPDATLSDLQPWLAEHALTAKPE</sequence>
<dbReference type="EMBL" id="WTYB01000002">
    <property type="protein sequence ID" value="MXP38341.1"/>
    <property type="molecule type" value="Genomic_DNA"/>
</dbReference>
<dbReference type="RefSeq" id="WP_160760510.1">
    <property type="nucleotide sequence ID" value="NZ_WTYB01000002.1"/>
</dbReference>
<evidence type="ECO:0000313" key="3">
    <source>
        <dbReference type="Proteomes" id="UP000430021"/>
    </source>
</evidence>
<dbReference type="InterPro" id="IPR000073">
    <property type="entry name" value="AB_hydrolase_1"/>
</dbReference>
<dbReference type="SUPFAM" id="SSF53474">
    <property type="entry name" value="alpha/beta-Hydrolases"/>
    <property type="match status" value="1"/>
</dbReference>
<evidence type="ECO:0000259" key="1">
    <source>
        <dbReference type="Pfam" id="PF12697"/>
    </source>
</evidence>
<dbReference type="OrthoDB" id="8680283at2"/>
<dbReference type="Gene3D" id="3.40.50.1820">
    <property type="entry name" value="alpha/beta hydrolase"/>
    <property type="match status" value="1"/>
</dbReference>
<organism evidence="2 3">
    <name type="scientific">Erythrobacter ramosus</name>
    <dbReference type="NCBI Taxonomy" id="35811"/>
    <lineage>
        <taxon>Bacteria</taxon>
        <taxon>Pseudomonadati</taxon>
        <taxon>Pseudomonadota</taxon>
        <taxon>Alphaproteobacteria</taxon>
        <taxon>Sphingomonadales</taxon>
        <taxon>Erythrobacteraceae</taxon>
        <taxon>Erythrobacter/Porphyrobacter group</taxon>
        <taxon>Erythrobacter</taxon>
    </lineage>
</organism>
<gene>
    <name evidence="2" type="ORF">GRI59_06910</name>
</gene>
<dbReference type="AlphaFoldDB" id="A0A6I4UGS2"/>
<feature type="domain" description="AB hydrolase-1" evidence="1">
    <location>
        <begin position="66"/>
        <end position="309"/>
    </location>
</feature>
<protein>
    <submittedName>
        <fullName evidence="2">Alpha/beta fold hydrolase</fullName>
    </submittedName>
</protein>
<dbReference type="Proteomes" id="UP000430021">
    <property type="component" value="Unassembled WGS sequence"/>
</dbReference>
<proteinExistence type="predicted"/>
<comment type="caution">
    <text evidence="2">The sequence shown here is derived from an EMBL/GenBank/DDBJ whole genome shotgun (WGS) entry which is preliminary data.</text>
</comment>
<dbReference type="Pfam" id="PF12697">
    <property type="entry name" value="Abhydrolase_6"/>
    <property type="match status" value="1"/>
</dbReference>
<accession>A0A6I4UGS2</accession>
<dbReference type="GO" id="GO:0016787">
    <property type="term" value="F:hydrolase activity"/>
    <property type="evidence" value="ECO:0007669"/>
    <property type="project" value="UniProtKB-KW"/>
</dbReference>
<dbReference type="PRINTS" id="PR00111">
    <property type="entry name" value="ABHYDROLASE"/>
</dbReference>
<dbReference type="PANTHER" id="PTHR43798">
    <property type="entry name" value="MONOACYLGLYCEROL LIPASE"/>
    <property type="match status" value="1"/>
</dbReference>
<reference evidence="2 3" key="1">
    <citation type="submission" date="2019-12" db="EMBL/GenBank/DDBJ databases">
        <title>Genomic-based taxomic classification of the family Erythrobacteraceae.</title>
        <authorList>
            <person name="Xu L."/>
        </authorList>
    </citation>
    <scope>NUCLEOTIDE SEQUENCE [LARGE SCALE GENOMIC DNA]</scope>
    <source>
        <strain evidence="2 3">JCM 10282</strain>
    </source>
</reference>
<keyword evidence="2" id="KW-0378">Hydrolase</keyword>
<dbReference type="InterPro" id="IPR050266">
    <property type="entry name" value="AB_hydrolase_sf"/>
</dbReference>